<protein>
    <recommendedName>
        <fullName evidence="1">CobW/HypB/UreG nucleotide-binding domain-containing protein</fullName>
    </recommendedName>
</protein>
<dbReference type="InterPro" id="IPR027417">
    <property type="entry name" value="P-loop_NTPase"/>
</dbReference>
<proteinExistence type="predicted"/>
<gene>
    <name evidence="2" type="ORF">JK636_17580</name>
</gene>
<evidence type="ECO:0000313" key="3">
    <source>
        <dbReference type="Proteomes" id="UP000632377"/>
    </source>
</evidence>
<dbReference type="InterPro" id="IPR003495">
    <property type="entry name" value="CobW/HypB/UreG_nucleotide-bd"/>
</dbReference>
<keyword evidence="3" id="KW-1185">Reference proteome</keyword>
<dbReference type="RefSeq" id="WP_202750274.1">
    <property type="nucleotide sequence ID" value="NZ_JAESWC010000014.1"/>
</dbReference>
<dbReference type="SUPFAM" id="SSF52540">
    <property type="entry name" value="P-loop containing nucleoside triphosphate hydrolases"/>
    <property type="match status" value="1"/>
</dbReference>
<dbReference type="Pfam" id="PF02492">
    <property type="entry name" value="cobW"/>
    <property type="match status" value="1"/>
</dbReference>
<comment type="caution">
    <text evidence="2">The sequence shown here is derived from an EMBL/GenBank/DDBJ whole genome shotgun (WGS) entry which is preliminary data.</text>
</comment>
<accession>A0ABS1TDT0</accession>
<evidence type="ECO:0000313" key="2">
    <source>
        <dbReference type="EMBL" id="MBL4937530.1"/>
    </source>
</evidence>
<reference evidence="2 3" key="1">
    <citation type="submission" date="2021-01" db="EMBL/GenBank/DDBJ databases">
        <title>Genome public.</title>
        <authorList>
            <person name="Liu C."/>
            <person name="Sun Q."/>
        </authorList>
    </citation>
    <scope>NUCLEOTIDE SEQUENCE [LARGE SCALE GENOMIC DNA]</scope>
    <source>
        <strain evidence="2 3">YIM B02515</strain>
    </source>
</reference>
<evidence type="ECO:0000259" key="1">
    <source>
        <dbReference type="Pfam" id="PF02492"/>
    </source>
</evidence>
<feature type="domain" description="CobW/HypB/UreG nucleotide-binding" evidence="1">
    <location>
        <begin position="9"/>
        <end position="176"/>
    </location>
</feature>
<organism evidence="2 3">
    <name type="scientific">Clostridium rhizosphaerae</name>
    <dbReference type="NCBI Taxonomy" id="2803861"/>
    <lineage>
        <taxon>Bacteria</taxon>
        <taxon>Bacillati</taxon>
        <taxon>Bacillota</taxon>
        <taxon>Clostridia</taxon>
        <taxon>Eubacteriales</taxon>
        <taxon>Clostridiaceae</taxon>
        <taxon>Clostridium</taxon>
    </lineage>
</organism>
<dbReference type="Gene3D" id="3.40.50.300">
    <property type="entry name" value="P-loop containing nucleotide triphosphate hydrolases"/>
    <property type="match status" value="1"/>
</dbReference>
<sequence length="215" mass="25172">MNMKSEIDIFTGFLGSGKTFFINTFLKDTLVPKETVLIIQCEEGQQRINIKLHFKSKIILKEYGPSEALTSAYLKQMIEFYNPNRVIIEHNGMRLLSEVLNIFNEEQLSKLCSEPTIYHTADALTFDMFYSNMKELVEPYIVYSNLIIINNCNMLEKEKLKTLKELFKNINANAFIFMLENLEELEEVLKRSDVLESSLIRNIRLYIHNAIKFLH</sequence>
<name>A0ABS1TDT0_9CLOT</name>
<dbReference type="EMBL" id="JAESWC010000014">
    <property type="protein sequence ID" value="MBL4937530.1"/>
    <property type="molecule type" value="Genomic_DNA"/>
</dbReference>
<dbReference type="Proteomes" id="UP000632377">
    <property type="component" value="Unassembled WGS sequence"/>
</dbReference>